<proteinExistence type="predicted"/>
<accession>A0A4C2A0B9</accession>
<reference evidence="1 2" key="1">
    <citation type="journal article" date="2019" name="Commun. Biol.">
        <title>The bagworm genome reveals a unique fibroin gene that provides high tensile strength.</title>
        <authorList>
            <person name="Kono N."/>
            <person name="Nakamura H."/>
            <person name="Ohtoshi R."/>
            <person name="Tomita M."/>
            <person name="Numata K."/>
            <person name="Arakawa K."/>
        </authorList>
    </citation>
    <scope>NUCLEOTIDE SEQUENCE [LARGE SCALE GENOMIC DNA]</scope>
</reference>
<dbReference type="EMBL" id="BGZK01002375">
    <property type="protein sequence ID" value="GBP93428.1"/>
    <property type="molecule type" value="Genomic_DNA"/>
</dbReference>
<organism evidence="1 2">
    <name type="scientific">Eumeta variegata</name>
    <name type="common">Bagworm moth</name>
    <name type="synonym">Eumeta japonica</name>
    <dbReference type="NCBI Taxonomy" id="151549"/>
    <lineage>
        <taxon>Eukaryota</taxon>
        <taxon>Metazoa</taxon>
        <taxon>Ecdysozoa</taxon>
        <taxon>Arthropoda</taxon>
        <taxon>Hexapoda</taxon>
        <taxon>Insecta</taxon>
        <taxon>Pterygota</taxon>
        <taxon>Neoptera</taxon>
        <taxon>Endopterygota</taxon>
        <taxon>Lepidoptera</taxon>
        <taxon>Glossata</taxon>
        <taxon>Ditrysia</taxon>
        <taxon>Tineoidea</taxon>
        <taxon>Psychidae</taxon>
        <taxon>Oiketicinae</taxon>
        <taxon>Eumeta</taxon>
    </lineage>
</organism>
<dbReference type="Proteomes" id="UP000299102">
    <property type="component" value="Unassembled WGS sequence"/>
</dbReference>
<keyword evidence="2" id="KW-1185">Reference proteome</keyword>
<gene>
    <name evidence="1" type="ORF">EVAR_48979_1</name>
</gene>
<name>A0A4C2A0B9_EUMVA</name>
<dbReference type="AlphaFoldDB" id="A0A4C2A0B9"/>
<sequence length="207" mass="23339">MPTLRPPALSPTPFYLVQRVYCPKDSAFAADAILSVCLSVFIFSRVEAHVRYSIDGMRRLWILRRKLKVVIVTSEYDLKAPELFNQTDLNDLIRDPLSKSVSEILASKLKEFLTTVQGNTISSNILLKKITSYFHYHTNFISASLSIRRRVTKARQRHARRLADGGRKYHRPKLTVTGPCSRGRLDAAVTLCGDDGTAGVPQTYNGR</sequence>
<protein>
    <submittedName>
        <fullName evidence="1">Uncharacterized protein</fullName>
    </submittedName>
</protein>
<evidence type="ECO:0000313" key="1">
    <source>
        <dbReference type="EMBL" id="GBP93428.1"/>
    </source>
</evidence>
<comment type="caution">
    <text evidence="1">The sequence shown here is derived from an EMBL/GenBank/DDBJ whole genome shotgun (WGS) entry which is preliminary data.</text>
</comment>
<evidence type="ECO:0000313" key="2">
    <source>
        <dbReference type="Proteomes" id="UP000299102"/>
    </source>
</evidence>